<dbReference type="PANTHER" id="PTHR45527">
    <property type="entry name" value="NONRIBOSOMAL PEPTIDE SYNTHETASE"/>
    <property type="match status" value="1"/>
</dbReference>
<feature type="domain" description="Carrier" evidence="6">
    <location>
        <begin position="2567"/>
        <end position="2642"/>
    </location>
</feature>
<organism evidence="7 8">
    <name type="scientific">Paraburkholderia phenazinium</name>
    <dbReference type="NCBI Taxonomy" id="60549"/>
    <lineage>
        <taxon>Bacteria</taxon>
        <taxon>Pseudomonadati</taxon>
        <taxon>Pseudomonadota</taxon>
        <taxon>Betaproteobacteria</taxon>
        <taxon>Burkholderiales</taxon>
        <taxon>Burkholderiaceae</taxon>
        <taxon>Paraburkholderia</taxon>
    </lineage>
</organism>
<dbReference type="Gene3D" id="3.30.300.30">
    <property type="match status" value="3"/>
</dbReference>
<dbReference type="InterPro" id="IPR009081">
    <property type="entry name" value="PP-bd_ACP"/>
</dbReference>
<dbReference type="PROSITE" id="PS00455">
    <property type="entry name" value="AMP_BINDING"/>
    <property type="match status" value="3"/>
</dbReference>
<dbReference type="FunFam" id="3.40.50.980:FF:000001">
    <property type="entry name" value="Non-ribosomal peptide synthetase"/>
    <property type="match status" value="2"/>
</dbReference>
<dbReference type="SUPFAM" id="SSF47336">
    <property type="entry name" value="ACP-like"/>
    <property type="match status" value="3"/>
</dbReference>
<dbReference type="InterPro" id="IPR006162">
    <property type="entry name" value="Ppantetheine_attach_site"/>
</dbReference>
<dbReference type="GO" id="GO:0072330">
    <property type="term" value="P:monocarboxylic acid biosynthetic process"/>
    <property type="evidence" value="ECO:0007669"/>
    <property type="project" value="UniProtKB-ARBA"/>
</dbReference>
<dbReference type="FunFam" id="1.10.1200.10:FF:000005">
    <property type="entry name" value="Nonribosomal peptide synthetase 1"/>
    <property type="match status" value="2"/>
</dbReference>
<dbReference type="InterPro" id="IPR020806">
    <property type="entry name" value="PKS_PP-bd"/>
</dbReference>
<feature type="domain" description="Carrier" evidence="6">
    <location>
        <begin position="1035"/>
        <end position="1109"/>
    </location>
</feature>
<proteinExistence type="inferred from homology"/>
<dbReference type="Gene3D" id="1.10.1200.10">
    <property type="entry name" value="ACP-like"/>
    <property type="match status" value="2"/>
</dbReference>
<dbReference type="InterPro" id="IPR023213">
    <property type="entry name" value="CAT-like_dom_sf"/>
</dbReference>
<dbReference type="NCBIfam" id="TIGR01733">
    <property type="entry name" value="AA-adenyl-dom"/>
    <property type="match status" value="3"/>
</dbReference>
<feature type="domain" description="Carrier" evidence="6">
    <location>
        <begin position="3636"/>
        <end position="3711"/>
    </location>
</feature>
<dbReference type="Gene3D" id="3.30.559.10">
    <property type="entry name" value="Chloramphenicol acetyltransferase-like domain"/>
    <property type="match status" value="4"/>
</dbReference>
<evidence type="ECO:0000313" key="8">
    <source>
        <dbReference type="Proteomes" id="UP000184693"/>
    </source>
</evidence>
<dbReference type="OrthoDB" id="6297021at2"/>
<dbReference type="Gene3D" id="3.40.50.1820">
    <property type="entry name" value="alpha/beta hydrolase"/>
    <property type="match status" value="1"/>
</dbReference>
<dbReference type="EMBL" id="FSRM01000002">
    <property type="protein sequence ID" value="SIO49474.1"/>
    <property type="molecule type" value="Genomic_DNA"/>
</dbReference>
<dbReference type="FunFam" id="3.30.300.30:FF:000010">
    <property type="entry name" value="Enterobactin synthetase component F"/>
    <property type="match status" value="1"/>
</dbReference>
<dbReference type="InterPro" id="IPR036736">
    <property type="entry name" value="ACP-like_sf"/>
</dbReference>
<dbReference type="FunFam" id="1.10.1200.10:FF:000016">
    <property type="entry name" value="Non-ribosomal peptide synthase"/>
    <property type="match status" value="1"/>
</dbReference>
<dbReference type="CDD" id="cd12116">
    <property type="entry name" value="A_NRPS_Ta1_like"/>
    <property type="match status" value="1"/>
</dbReference>
<dbReference type="PROSITE" id="PS50075">
    <property type="entry name" value="CARRIER"/>
    <property type="match status" value="3"/>
</dbReference>
<comment type="cofactor">
    <cofactor evidence="1">
        <name>pantetheine 4'-phosphate</name>
        <dbReference type="ChEBI" id="CHEBI:47942"/>
    </cofactor>
</comment>
<evidence type="ECO:0000256" key="3">
    <source>
        <dbReference type="ARBA" id="ARBA00022450"/>
    </source>
</evidence>
<dbReference type="Pfam" id="PF00501">
    <property type="entry name" value="AMP-binding"/>
    <property type="match status" value="3"/>
</dbReference>
<dbReference type="Pfam" id="PF13193">
    <property type="entry name" value="AMP-binding_C"/>
    <property type="match status" value="2"/>
</dbReference>
<dbReference type="SUPFAM" id="SSF56801">
    <property type="entry name" value="Acetyl-CoA synthetase-like"/>
    <property type="match status" value="3"/>
</dbReference>
<gene>
    <name evidence="7" type="ORF">SAMN05444168_5477</name>
</gene>
<sequence>MSETASEVSKELLSISTAYVALSPEKRAAFRARVKQRGIDPSRLPIVPFPGSERRFALSNAQERLWFLWRLDPASAAYNVTGAVRLRGSLDVRALRAALDQVVDAHESLRQRFNEVDGVPFQIAGSTQYGWDEFELDGARDTDAALEALLASRSALPFDLERGPLLRVALIRRAADDHLLHISVHHIVADGLSIEVFVAEFAAAYRACVAAPCAMAVGAPDAARASVLAPQIQYGDYAQWQREWFDESALERQLDYWRNRLGTEHPVLELPHVRSRSGLRSGAGASVVRLLPATLRTALAQLGEAHDATLFMVLLAAFDLLLARYSGQRDIRVGVPVAGRDRHEVVRAIGFFVNTLVVRTEFAGLTTFVDLLAQVRERVLEAHDCADLPFTKVVDALQPQRSLGHTPLFQAMFNYLGADRDMPRLPGLEVSNHEVGTQTARFDLVLAARDRTNGLEVALTYAEDLFDASVIEQMLDHYVVLLEQIARNAAAPLASFELVREIPAIPAQKAFESVPARFVASAARQPQALAVHCEGERVTYGALDAWAGRIAMRLVAAGVRADERVGICMTRSIGMVASLLGTLRSPGAFVPLDPTYPAERLALMMDDAGVRVLLSDRATREQCGELFAGRTVIDVDALDDDSCEAADAISNEAVSARATAAAAPVYAPHREQLAYVIYTSGSTGRPKGVAITHAAFASHLDDFIAAHQITANDTVLQSSTINFDVALHELLPALLRGGKVEMRGPEPWDIETTSRHLIDARVTFSRLPTAYWQQWLRTPPPAEALAALRQITVGGEGLPGDALAQWRNGPLGHIGLANLYGPTETTVACMYRATTADDASQPIVSIGKPYASRTARVLDSDGNEAPVGALGELCIGGHTLARGYLDRPSLTADRFVPDPSHPGARLYRTGDLCRRRADGAIDFLGRLDQQVKLRGLRIEPGEIEAALRRQSGVADAVVVLAKDLGAPRLVAYVVAKHGESVQSAALQHALAQQLPAHMVPSAIALLEALPLMRNGKVDRAALPAIGAEENEQQIAPRNDAERLLLTLWEAVLGRDGLSVEDDFFAAGGDSILSLQLIARARAQGWLLTPRQVFEHPTIARLAMVMRPLEDVGGEAPVEIRDALPLTPVQTWFFSRYPDGEPHWNQSVLLEVRGELEADALERALSAVVARHDALRLRFERHPDGWSQRVLADAPPELLSVNDLRDASHTPGAWQAALATQGQIAQQSLDPQAGRLLKAVYFKVPTTAKDAARTTASGRLLLVIHHLIVDGVSWRILLADLQEAYAATLARELPVLGPSTPWSVWSDAQRKAVGDSRVTAALQAWQKVLANATPGLPAPRGTSASSRQIDWRLDANATAALRHAAPRAYRLGIDELLLTALTRTLAHALGSSGVLLALEGHGRESQIVLGTSERGVASTDLSRTVGWFTTRYPVWLSAQPEADNQTALISTKEQLRSLPDDGVSWGWLHAYGTAAVHDALAGLPTPRISFNYLGQFDQSLGADGPFGFASEAAGNPQPDDEPLGYALDLNGMIVGDCLSFSWRYDPEVLAQADVEALLATFDSEVANLVAHCATATPRVSASDVPLAALTQSELDAFGLPLATIEDLYPATPLQQGLIFHSLMEPGAYLNRKRMTLRGALDVDAMRSAWRTVVARHAVLRTRFVRAHGGAMLQAVYAEVPEPFVVHDWSDRDDYEEAFARWFEFEAPHLIDLDAAPLMHVALIKRPDGAHDLAWINHHALSDGWSSAQLLGELSRVYHAASRGEAPLLDPVVPYRSYLEWLREQPDASTWWRTRLARVDRPALLLDSVPSLPATRTSRGVHARAAFGHRAQTLDVALGAALAQAAKSYGVTLNTLIQGAWALVLARFGNRRQVGFGVTVAGRPADLPGSASIQGLFINSLPLWVDVPAQQSVAEWLHELQTYNVELRQAGHAPLSSIQQWAGPSFGTLFDSLLVFENFPVDPALNDGSLGLSVASSESFERTHYPLTLGIVPGERIALEWSWDAERIPETTLSVLQSAYVDLLAQLARVQTQNVSLAALRVAGPNALSGAATGAAAHAYRPFVARFDTVVRQQPDALAVHCDGVTLSYFELNQWANRIARRLVAVGVAREARVGVCVERSPALIAALLGVMKAGGAYVPLDPAYPRERLRDMIDDAQLTTLLTDAVTRATHAELFASTVCAEVRVDETTAELDHDPEHALHAEQLAYVIYTSGSTGKPKGVAITHGALSLHLDDFIAENGLCAADRVLQFSTVNFDSAVEHIFASLAVGASLELRGPVLWSAAEFTRVLQERRVTVADLPTGYWKQWAQQLPDDTAGLALRRVTVGGEVLPGDAVAQWFDGPLADIVLVNTYGPTEATVTASGQLVIAGHAENIAVPVGAPWASRIYRILDSDGEPVPEGGLGELCIGGATLARGYLGRAAQTAERFVPDPLGPRGSRVYRTGDLCRWLADGSVAYLGRLDDQVKVRGYRIELGEIERALCAQAGVKEAVVIARGDHEAKRLLGYVVLADNVAAVTGSALREALTRTLPPYMVPASIVTLDVLPTLPNGKLDRKALPDADGDNTDYIAPETPLEMMLADIWQAVLGIDRVGALDDFFTLGGHSLLALQVAARLQRALDREIALRTLFENPVLRSLAAALDEGASETRHARGLQAVGRRETLPTHGQERLWFLWRLAPDNPAYHLSLAVQINGELDVPALRKALDSVVQRHEILHSRFEERDGAPWLIVDEHLGCEWSETVFADANGAADPVVAAWLRNGASGAFDLARGPVLRAQLARLAGGSHVFGLVVHHIAADGWSMNLLIDELLSAYAAHRAGRAPAFAPLPVQYADFAVWQRETLDATALEQQLDYWCMRLGDEQPVLELPTDRARPALRSSDGGQVEGVLDQPLADALQGFARRHDATVFMTLLATFHALLHRYSGQRDIRVGIPLSGREQLEIEPLIGFFVNTAVIRADLTGSLPFDALLAQVKQRVLEAQVNQDVPFAQIVDALQPVRAANHTPLFQAMFNLEVPAAPLDQHAGTTLQLRPLSDQRTAAQFDLTLNVTIADQLSLSFSYAKDLFEHATVERLMRDYVGMLSQLVREDKASVTRVRDFALEARPVAQRGASESSVLTVSFVPVHARIAEQALDSPDAIALRCDGATLSYQQLDQRATRLTQRLLRCGVMTEARVGVCVSRSPQTVVAILAVLKTGAAYVPLDPAYPAAHLAGMIDDALLTCTLVDVVGRERLADIAGDHVFVEVDGDADRQDQTEAEDDPAFADADATGQRACPLSFAPVRADQLAYVIYTSGSTGKPKGVAVTHGALMRFLHSMQARLALNTDDVWLAVTTLSFDIAALELYLPLLAGATIELATRETVADGRRLAALVDASRASVMQATPMGWRVLLDGGWQGRRGTGAPIRALCGGEALPVDLADALQTRGVQLWNMYGPTETTIWSSAARLDAAGAPITLGEPLEHTTLMVLDADGNPVPDNGIGELCIGGANLARGYTRRAGLTAERFLPDPHGAPGARLYRTGDLCRVRGDGQLEYLGRADQQVKLRGFRIELGETEAALRALDGVADAVCQIQGEGTSRRLVAFITGDADPAALRPLLASRLPAQQVPAQIARLEVLPLTSNGKLNRKALPLLTSATSDAYRPPVTPTEVLLCRIWSEVLGAAQVGLDDDFFALGGHSLLAVRVASRVGEALGRKIELGLLFAHPSPVEMAAQLDHSAAANGDGADTLDALQDLMDSL</sequence>
<dbReference type="GO" id="GO:0043041">
    <property type="term" value="P:amino acid activation for nonribosomal peptide biosynthetic process"/>
    <property type="evidence" value="ECO:0007669"/>
    <property type="project" value="TreeGrafter"/>
</dbReference>
<dbReference type="PROSITE" id="PS00012">
    <property type="entry name" value="PHOSPHOPANTETHEINE"/>
    <property type="match status" value="3"/>
</dbReference>
<dbReference type="NCBIfam" id="TIGR01720">
    <property type="entry name" value="NRPS-para261"/>
    <property type="match status" value="1"/>
</dbReference>
<keyword evidence="5" id="KW-0677">Repeat</keyword>
<dbReference type="PANTHER" id="PTHR45527:SF1">
    <property type="entry name" value="FATTY ACID SYNTHASE"/>
    <property type="match status" value="1"/>
</dbReference>
<dbReference type="NCBIfam" id="NF003417">
    <property type="entry name" value="PRK04813.1"/>
    <property type="match status" value="3"/>
</dbReference>
<comment type="similarity">
    <text evidence="2">Belongs to the ATP-dependent AMP-binding enzyme family.</text>
</comment>
<dbReference type="CDD" id="cd19531">
    <property type="entry name" value="LCL_NRPS-like"/>
    <property type="match status" value="2"/>
</dbReference>
<keyword evidence="3" id="KW-0596">Phosphopantetheine</keyword>
<dbReference type="InterPro" id="IPR010071">
    <property type="entry name" value="AA_adenyl_dom"/>
</dbReference>
<protein>
    <submittedName>
        <fullName evidence="7">Non-ribosomal peptide synthase domain TIGR01720/amino acid adenylation domain-containing protein</fullName>
    </submittedName>
</protein>
<reference evidence="7 8" key="1">
    <citation type="submission" date="2016-11" db="EMBL/GenBank/DDBJ databases">
        <authorList>
            <person name="Jaros S."/>
            <person name="Januszkiewicz K."/>
            <person name="Wedrychowicz H."/>
        </authorList>
    </citation>
    <scope>NUCLEOTIDE SEQUENCE [LARGE SCALE GENOMIC DNA]</scope>
    <source>
        <strain evidence="7 8">GAS86</strain>
    </source>
</reference>
<dbReference type="FunFam" id="3.30.300.30:FF:000015">
    <property type="entry name" value="Nonribosomal peptide synthase SidD"/>
    <property type="match status" value="1"/>
</dbReference>
<evidence type="ECO:0000256" key="1">
    <source>
        <dbReference type="ARBA" id="ARBA00001957"/>
    </source>
</evidence>
<dbReference type="InterPro" id="IPR001242">
    <property type="entry name" value="Condensation_dom"/>
</dbReference>
<dbReference type="InterPro" id="IPR020845">
    <property type="entry name" value="AMP-binding_CS"/>
</dbReference>
<dbReference type="Gene3D" id="3.30.559.30">
    <property type="entry name" value="Nonribosomal peptide synthetase, condensation domain"/>
    <property type="match status" value="4"/>
</dbReference>
<dbReference type="GO" id="GO:0003824">
    <property type="term" value="F:catalytic activity"/>
    <property type="evidence" value="ECO:0007669"/>
    <property type="project" value="InterPro"/>
</dbReference>
<evidence type="ECO:0000259" key="6">
    <source>
        <dbReference type="PROSITE" id="PS50075"/>
    </source>
</evidence>
<dbReference type="Pfam" id="PF00550">
    <property type="entry name" value="PP-binding"/>
    <property type="match status" value="3"/>
</dbReference>
<dbReference type="InterPro" id="IPR010060">
    <property type="entry name" value="NRPS_synth"/>
</dbReference>
<dbReference type="InterPro" id="IPR025110">
    <property type="entry name" value="AMP-bd_C"/>
</dbReference>
<dbReference type="InterPro" id="IPR045851">
    <property type="entry name" value="AMP-bd_C_sf"/>
</dbReference>
<dbReference type="CDD" id="cd19534">
    <property type="entry name" value="E_NRPS"/>
    <property type="match status" value="1"/>
</dbReference>
<dbReference type="FunFam" id="3.40.50.12780:FF:000012">
    <property type="entry name" value="Non-ribosomal peptide synthetase"/>
    <property type="match status" value="1"/>
</dbReference>
<dbReference type="GO" id="GO:0044550">
    <property type="term" value="P:secondary metabolite biosynthetic process"/>
    <property type="evidence" value="ECO:0007669"/>
    <property type="project" value="UniProtKB-ARBA"/>
</dbReference>
<dbReference type="CDD" id="cd05930">
    <property type="entry name" value="A_NRPS"/>
    <property type="match status" value="2"/>
</dbReference>
<dbReference type="SMART" id="SM00823">
    <property type="entry name" value="PKS_PP"/>
    <property type="match status" value="3"/>
</dbReference>
<dbReference type="GO" id="GO:0031177">
    <property type="term" value="F:phosphopantetheine binding"/>
    <property type="evidence" value="ECO:0007669"/>
    <property type="project" value="InterPro"/>
</dbReference>
<dbReference type="RefSeq" id="WP_074267454.1">
    <property type="nucleotide sequence ID" value="NZ_FSRM01000002.1"/>
</dbReference>
<accession>A0A1N6JYR3</accession>
<dbReference type="InterPro" id="IPR029058">
    <property type="entry name" value="AB_hydrolase_fold"/>
</dbReference>
<dbReference type="Gene3D" id="3.40.50.980">
    <property type="match status" value="6"/>
</dbReference>
<evidence type="ECO:0000313" key="7">
    <source>
        <dbReference type="EMBL" id="SIO49474.1"/>
    </source>
</evidence>
<evidence type="ECO:0000256" key="4">
    <source>
        <dbReference type="ARBA" id="ARBA00022553"/>
    </source>
</evidence>
<dbReference type="Pfam" id="PF00668">
    <property type="entry name" value="Condensation"/>
    <property type="match status" value="4"/>
</dbReference>
<dbReference type="Gene3D" id="2.30.38.10">
    <property type="entry name" value="Luciferase, Domain 3"/>
    <property type="match status" value="3"/>
</dbReference>
<name>A0A1N6JYR3_9BURK</name>
<dbReference type="InterPro" id="IPR000873">
    <property type="entry name" value="AMP-dep_synth/lig_dom"/>
</dbReference>
<evidence type="ECO:0000256" key="5">
    <source>
        <dbReference type="ARBA" id="ARBA00022737"/>
    </source>
</evidence>
<dbReference type="GO" id="GO:0005737">
    <property type="term" value="C:cytoplasm"/>
    <property type="evidence" value="ECO:0007669"/>
    <property type="project" value="TreeGrafter"/>
</dbReference>
<keyword evidence="4" id="KW-0597">Phosphoprotein</keyword>
<dbReference type="Proteomes" id="UP000184693">
    <property type="component" value="Unassembled WGS sequence"/>
</dbReference>
<evidence type="ECO:0000256" key="2">
    <source>
        <dbReference type="ARBA" id="ARBA00006432"/>
    </source>
</evidence>
<dbReference type="SUPFAM" id="SSF52777">
    <property type="entry name" value="CoA-dependent acyltransferases"/>
    <property type="match status" value="8"/>
</dbReference>